<dbReference type="Proteomes" id="UP001498398">
    <property type="component" value="Unassembled WGS sequence"/>
</dbReference>
<protein>
    <submittedName>
        <fullName evidence="2">Uncharacterized protein</fullName>
    </submittedName>
</protein>
<reference evidence="2 3" key="1">
    <citation type="submission" date="2024-01" db="EMBL/GenBank/DDBJ databases">
        <title>A draft genome for the cacao thread blight pathogen Marasmiellus scandens.</title>
        <authorList>
            <person name="Baruah I.K."/>
            <person name="Leung J."/>
            <person name="Bukari Y."/>
            <person name="Amoako-Attah I."/>
            <person name="Meinhardt L.W."/>
            <person name="Bailey B.A."/>
            <person name="Cohen S.P."/>
        </authorList>
    </citation>
    <scope>NUCLEOTIDE SEQUENCE [LARGE SCALE GENOMIC DNA]</scope>
    <source>
        <strain evidence="2 3">GH-19</strain>
    </source>
</reference>
<sequence>MGCIPSKSSFRQEMAANGDVSGNRTKTFGQRGLSKNSHNLPASPAVEGGIPPPWITGHSKMTVEKDGNVTIT</sequence>
<feature type="compositionally biased region" description="Basic and acidic residues" evidence="1">
    <location>
        <begin position="61"/>
        <end position="72"/>
    </location>
</feature>
<feature type="compositionally biased region" description="Polar residues" evidence="1">
    <location>
        <begin position="1"/>
        <end position="11"/>
    </location>
</feature>
<name>A0ABR1JSY7_9AGAR</name>
<keyword evidence="3" id="KW-1185">Reference proteome</keyword>
<feature type="compositionally biased region" description="Polar residues" evidence="1">
    <location>
        <begin position="20"/>
        <end position="40"/>
    </location>
</feature>
<comment type="caution">
    <text evidence="2">The sequence shown here is derived from an EMBL/GenBank/DDBJ whole genome shotgun (WGS) entry which is preliminary data.</text>
</comment>
<feature type="region of interest" description="Disordered" evidence="1">
    <location>
        <begin position="1"/>
        <end position="72"/>
    </location>
</feature>
<evidence type="ECO:0000313" key="3">
    <source>
        <dbReference type="Proteomes" id="UP001498398"/>
    </source>
</evidence>
<evidence type="ECO:0000256" key="1">
    <source>
        <dbReference type="SAM" id="MobiDB-lite"/>
    </source>
</evidence>
<accession>A0ABR1JSY7</accession>
<organism evidence="2 3">
    <name type="scientific">Marasmiellus scandens</name>
    <dbReference type="NCBI Taxonomy" id="2682957"/>
    <lineage>
        <taxon>Eukaryota</taxon>
        <taxon>Fungi</taxon>
        <taxon>Dikarya</taxon>
        <taxon>Basidiomycota</taxon>
        <taxon>Agaricomycotina</taxon>
        <taxon>Agaricomycetes</taxon>
        <taxon>Agaricomycetidae</taxon>
        <taxon>Agaricales</taxon>
        <taxon>Marasmiineae</taxon>
        <taxon>Omphalotaceae</taxon>
        <taxon>Marasmiellus</taxon>
    </lineage>
</organism>
<dbReference type="EMBL" id="JBANRG010000006">
    <property type="protein sequence ID" value="KAK7465528.1"/>
    <property type="molecule type" value="Genomic_DNA"/>
</dbReference>
<gene>
    <name evidence="2" type="ORF">VKT23_005502</name>
</gene>
<proteinExistence type="predicted"/>
<evidence type="ECO:0000313" key="2">
    <source>
        <dbReference type="EMBL" id="KAK7465528.1"/>
    </source>
</evidence>